<reference evidence="1 2" key="1">
    <citation type="submission" date="2019-12" db="EMBL/GenBank/DDBJ databases">
        <authorList>
            <person name="Huq M.A."/>
        </authorList>
    </citation>
    <scope>NUCLEOTIDE SEQUENCE [LARGE SCALE GENOMIC DNA]</scope>
    <source>
        <strain evidence="1 2">MAH-20</strain>
    </source>
</reference>
<proteinExistence type="predicted"/>
<dbReference type="GO" id="GO:0016740">
    <property type="term" value="F:transferase activity"/>
    <property type="evidence" value="ECO:0007669"/>
    <property type="project" value="UniProtKB-KW"/>
</dbReference>
<accession>A0A6I4J468</accession>
<dbReference type="EMBL" id="WQMS01000016">
    <property type="protein sequence ID" value="MVO79117.1"/>
    <property type="molecule type" value="Genomic_DNA"/>
</dbReference>
<evidence type="ECO:0000313" key="1">
    <source>
        <dbReference type="EMBL" id="MVO79117.1"/>
    </source>
</evidence>
<dbReference type="RefSeq" id="WP_157028042.1">
    <property type="nucleotide sequence ID" value="NZ_WQMS01000016.1"/>
</dbReference>
<dbReference type="AlphaFoldDB" id="A0A6I4J468"/>
<gene>
    <name evidence="1" type="ORF">GON01_14375</name>
</gene>
<dbReference type="SUPFAM" id="SSF53756">
    <property type="entry name" value="UDP-Glycosyltransferase/glycogen phosphorylase"/>
    <property type="match status" value="1"/>
</dbReference>
<organism evidence="1 2">
    <name type="scientific">Sphingomonas horti</name>
    <dbReference type="NCBI Taxonomy" id="2682842"/>
    <lineage>
        <taxon>Bacteria</taxon>
        <taxon>Pseudomonadati</taxon>
        <taxon>Pseudomonadota</taxon>
        <taxon>Alphaproteobacteria</taxon>
        <taxon>Sphingomonadales</taxon>
        <taxon>Sphingomonadaceae</taxon>
        <taxon>Sphingomonas</taxon>
    </lineage>
</organism>
<sequence>MAKYLLGWELGANRGHLVRMADVARRLAAEGHEVVLAAQRLSRDFDLPPNVQLWQAPIWPRLLGNVGALGGPMPNTMGDILVRVGLDIPGTLPVLVEAWRRMLDAVLPDAVAADFAPALLCAARGRVPTLAMGLAFDSVPGHLAEFPSLTGQPAAYGEAGVLAAVNASMAATGLDPLAHLPQMFAADHALAGTFVELDVYAKWRREPVVAPSVAHPVGEAAAGDEVFLYADAALLRTPALWDGLARSGLPVRVHAQGASQAQQAELARLGFAVEPAPIPFARIAERSRVVMTYGGLGFVSSALAAGVPVVVVHYDLEKALTGQAITRMQLGGHVYAGSVQPEAFATSLRQLYQNDSFQRRARELAPGFRARLSPSQEELAARWLVEAVR</sequence>
<keyword evidence="2" id="KW-1185">Reference proteome</keyword>
<dbReference type="Gene3D" id="3.40.50.2000">
    <property type="entry name" value="Glycogen Phosphorylase B"/>
    <property type="match status" value="2"/>
</dbReference>
<name>A0A6I4J468_9SPHN</name>
<keyword evidence="1" id="KW-0808">Transferase</keyword>
<dbReference type="Proteomes" id="UP000441389">
    <property type="component" value="Unassembled WGS sequence"/>
</dbReference>
<comment type="caution">
    <text evidence="1">The sequence shown here is derived from an EMBL/GenBank/DDBJ whole genome shotgun (WGS) entry which is preliminary data.</text>
</comment>
<evidence type="ECO:0000313" key="2">
    <source>
        <dbReference type="Proteomes" id="UP000441389"/>
    </source>
</evidence>
<protein>
    <submittedName>
        <fullName evidence="1">Glycosyl transferase-like UDP-glucuronosyltransferase</fullName>
    </submittedName>
</protein>